<comment type="caution">
    <text evidence="1">The sequence shown here is derived from an EMBL/GenBank/DDBJ whole genome shotgun (WGS) entry which is preliminary data.</text>
</comment>
<keyword evidence="1" id="KW-0378">Hydrolase</keyword>
<keyword evidence="1" id="KW-0255">Endonuclease</keyword>
<organism evidence="1">
    <name type="scientific">Ophidiomyces ophidiicola</name>
    <dbReference type="NCBI Taxonomy" id="1387563"/>
    <lineage>
        <taxon>Eukaryota</taxon>
        <taxon>Fungi</taxon>
        <taxon>Dikarya</taxon>
        <taxon>Ascomycota</taxon>
        <taxon>Pezizomycotina</taxon>
        <taxon>Eurotiomycetes</taxon>
        <taxon>Eurotiomycetidae</taxon>
        <taxon>Onygenales</taxon>
        <taxon>Onygenaceae</taxon>
        <taxon>Ophidiomyces</taxon>
    </lineage>
</organism>
<name>A0ACB8UYW5_9EURO</name>
<accession>A0ACB8UYW5</accession>
<sequence length="544" mass="61708">MFNILEADIVIFQELKIQRKDLRDDMVLIPGWDCFFSLPKHKKVCFPIRAEEGVTGTLCPPNSTVCYRDLPTSIGGYPTVEQLSGLDLDADALDSEGRCVVLEFPAFVLLGVYCPANRDETRDGFRLGFLNALDSRIRNLITLGKRVVVAGDLNVSRDEIDSAHALQQIRKQLMTKETFASAPARQIFNQLVGDNKTPPSSNTEKSEIVLYDICRSFHPTRSGMYTCWEQRINARPGNFGARIDYVLCSLDMKHWISSADIQEGLMGSDHCPVYAIFQENVELDGKSFNIIDLMNPTEQRNRSKQSTLKDLLPLSGKLIPEFNRRRNIREMFLRQSCTSDKLPSHQINQSILPNDVNEASEFRDPLSLSPDPKRTRDLQAPSPKRRKKYQSVLSANQKTIRGFFDPRQRPKALMSCDNNEDAGLHTNNRNESTKGDSDEACQNNFRVDSGFSATKFSTCQRNDTNMLSVSQQGSWSEIFKKKEPPRCDGHDEPCISLVTKKQGINYGRSFWICSRPLGPTGDKQFGTQWRCSTFIWSSDWNSQQ</sequence>
<keyword evidence="1" id="KW-0540">Nuclease</keyword>
<dbReference type="EMBL" id="JALBCA010000030">
    <property type="protein sequence ID" value="KAI2388543.1"/>
    <property type="molecule type" value="Genomic_DNA"/>
</dbReference>
<protein>
    <submittedName>
        <fullName evidence="1">Class II abasic (AP) endonuclease</fullName>
        <ecNumber evidence="1">4.2.99.18</ecNumber>
    </submittedName>
</protein>
<proteinExistence type="predicted"/>
<keyword evidence="1" id="KW-0456">Lyase</keyword>
<dbReference type="EC" id="4.2.99.18" evidence="1"/>
<reference evidence="1" key="1">
    <citation type="journal article" date="2022" name="bioRxiv">
        <title>Population genetic analysis of Ophidiomyces ophidiicola, the causative agent of snake fungal disease, indicates recent introductions to the USA.</title>
        <authorList>
            <person name="Ladner J.T."/>
            <person name="Palmer J.M."/>
            <person name="Ettinger C.L."/>
            <person name="Stajich J.E."/>
            <person name="Farrell T.M."/>
            <person name="Glorioso B.M."/>
            <person name="Lawson B."/>
            <person name="Price S.J."/>
            <person name="Stengle A.G."/>
            <person name="Grear D.A."/>
            <person name="Lorch J.M."/>
        </authorList>
    </citation>
    <scope>NUCLEOTIDE SEQUENCE</scope>
    <source>
        <strain evidence="1">NWHC 24266-5</strain>
    </source>
</reference>
<evidence type="ECO:0000313" key="1">
    <source>
        <dbReference type="EMBL" id="KAI2388543.1"/>
    </source>
</evidence>
<gene>
    <name evidence="1" type="primary">APN2</name>
    <name evidence="1" type="ORF">LOY88_002526</name>
</gene>